<proteinExistence type="predicted"/>
<reference evidence="1" key="1">
    <citation type="submission" date="2023-05" db="EMBL/GenBank/DDBJ databases">
        <title>Nepenthes gracilis genome sequencing.</title>
        <authorList>
            <person name="Fukushima K."/>
        </authorList>
    </citation>
    <scope>NUCLEOTIDE SEQUENCE</scope>
    <source>
        <strain evidence="1">SING2019-196</strain>
    </source>
</reference>
<comment type="caution">
    <text evidence="1">The sequence shown here is derived from an EMBL/GenBank/DDBJ whole genome shotgun (WGS) entry which is preliminary data.</text>
</comment>
<dbReference type="EMBL" id="BSYO01000028">
    <property type="protein sequence ID" value="GMH24404.1"/>
    <property type="molecule type" value="Genomic_DNA"/>
</dbReference>
<dbReference type="Proteomes" id="UP001279734">
    <property type="component" value="Unassembled WGS sequence"/>
</dbReference>
<dbReference type="AlphaFoldDB" id="A0AAD3Y1W5"/>
<evidence type="ECO:0000313" key="2">
    <source>
        <dbReference type="Proteomes" id="UP001279734"/>
    </source>
</evidence>
<organism evidence="1 2">
    <name type="scientific">Nepenthes gracilis</name>
    <name type="common">Slender pitcher plant</name>
    <dbReference type="NCBI Taxonomy" id="150966"/>
    <lineage>
        <taxon>Eukaryota</taxon>
        <taxon>Viridiplantae</taxon>
        <taxon>Streptophyta</taxon>
        <taxon>Embryophyta</taxon>
        <taxon>Tracheophyta</taxon>
        <taxon>Spermatophyta</taxon>
        <taxon>Magnoliopsida</taxon>
        <taxon>eudicotyledons</taxon>
        <taxon>Gunneridae</taxon>
        <taxon>Pentapetalae</taxon>
        <taxon>Caryophyllales</taxon>
        <taxon>Nepenthaceae</taxon>
        <taxon>Nepenthes</taxon>
    </lineage>
</organism>
<accession>A0AAD3Y1W5</accession>
<gene>
    <name evidence="1" type="ORF">Nepgr_026247</name>
</gene>
<protein>
    <submittedName>
        <fullName evidence="1">Uncharacterized protein</fullName>
    </submittedName>
</protein>
<name>A0AAD3Y1W5_NEPGR</name>
<sequence>MYSGDAPSFGVWPANSLGTVVSSGSLEGFGTQSIYLFVDVSRQRQLQQQPLLPETSQSSIVQPSCILDCSHPSGNFQGGGGVGFVNHDSSFRQSSFIDYSMATRSNNSPVAVRKNYDLRLAQLMVLHLNQCYTQKTSLKFGHKI</sequence>
<evidence type="ECO:0000313" key="1">
    <source>
        <dbReference type="EMBL" id="GMH24404.1"/>
    </source>
</evidence>
<keyword evidence="2" id="KW-1185">Reference proteome</keyword>